<keyword evidence="3" id="KW-1185">Reference proteome</keyword>
<dbReference type="EMBL" id="QJKJ01002427">
    <property type="protein sequence ID" value="RDY02941.1"/>
    <property type="molecule type" value="Genomic_DNA"/>
</dbReference>
<dbReference type="AlphaFoldDB" id="A0A371HJF7"/>
<accession>A0A371HJF7</accession>
<comment type="caution">
    <text evidence="2">The sequence shown here is derived from an EMBL/GenBank/DDBJ whole genome shotgun (WGS) entry which is preliminary data.</text>
</comment>
<evidence type="ECO:0000313" key="2">
    <source>
        <dbReference type="EMBL" id="RDY02941.1"/>
    </source>
</evidence>
<organism evidence="2 3">
    <name type="scientific">Mucuna pruriens</name>
    <name type="common">Velvet bean</name>
    <name type="synonym">Dolichos pruriens</name>
    <dbReference type="NCBI Taxonomy" id="157652"/>
    <lineage>
        <taxon>Eukaryota</taxon>
        <taxon>Viridiplantae</taxon>
        <taxon>Streptophyta</taxon>
        <taxon>Embryophyta</taxon>
        <taxon>Tracheophyta</taxon>
        <taxon>Spermatophyta</taxon>
        <taxon>Magnoliopsida</taxon>
        <taxon>eudicotyledons</taxon>
        <taxon>Gunneridae</taxon>
        <taxon>Pentapetalae</taxon>
        <taxon>rosids</taxon>
        <taxon>fabids</taxon>
        <taxon>Fabales</taxon>
        <taxon>Fabaceae</taxon>
        <taxon>Papilionoideae</taxon>
        <taxon>50 kb inversion clade</taxon>
        <taxon>NPAAA clade</taxon>
        <taxon>indigoferoid/millettioid clade</taxon>
        <taxon>Phaseoleae</taxon>
        <taxon>Mucuna</taxon>
    </lineage>
</organism>
<dbReference type="Proteomes" id="UP000257109">
    <property type="component" value="Unassembled WGS sequence"/>
</dbReference>
<feature type="region of interest" description="Disordered" evidence="1">
    <location>
        <begin position="41"/>
        <end position="108"/>
    </location>
</feature>
<sequence>MKACRIKGYSCGWRSCRIPLKLMNKDFLRESALLAQAFWRNDGGDSKNEKGKWNNKLKDSSEGPKVSSQNFGDNNYKKNRGHGKFIKKGGDQNKGGEREFDKRKPMHDKNGVTLQITAIAIKENKRRRMKLKWHKVIVMI</sequence>
<evidence type="ECO:0000313" key="3">
    <source>
        <dbReference type="Proteomes" id="UP000257109"/>
    </source>
</evidence>
<gene>
    <name evidence="2" type="ORF">CR513_13543</name>
</gene>
<feature type="compositionally biased region" description="Basic residues" evidence="1">
    <location>
        <begin position="77"/>
        <end position="87"/>
    </location>
</feature>
<name>A0A371HJF7_MUCPR</name>
<evidence type="ECO:0000256" key="1">
    <source>
        <dbReference type="SAM" id="MobiDB-lite"/>
    </source>
</evidence>
<protein>
    <submittedName>
        <fullName evidence="2">Uncharacterized protein</fullName>
    </submittedName>
</protein>
<reference evidence="2" key="1">
    <citation type="submission" date="2018-05" db="EMBL/GenBank/DDBJ databases">
        <title>Draft genome of Mucuna pruriens seed.</title>
        <authorList>
            <person name="Nnadi N.E."/>
            <person name="Vos R."/>
            <person name="Hasami M.H."/>
            <person name="Devisetty U.K."/>
            <person name="Aguiy J.C."/>
        </authorList>
    </citation>
    <scope>NUCLEOTIDE SEQUENCE [LARGE SCALE GENOMIC DNA]</scope>
    <source>
        <strain evidence="2">JCA_2017</strain>
    </source>
</reference>
<feature type="compositionally biased region" description="Basic and acidic residues" evidence="1">
    <location>
        <begin position="88"/>
        <end position="108"/>
    </location>
</feature>
<feature type="compositionally biased region" description="Basic and acidic residues" evidence="1">
    <location>
        <begin position="42"/>
        <end position="62"/>
    </location>
</feature>
<feature type="non-terminal residue" evidence="2">
    <location>
        <position position="1"/>
    </location>
</feature>
<proteinExistence type="predicted"/>